<evidence type="ECO:0000256" key="6">
    <source>
        <dbReference type="ARBA" id="ARBA00023136"/>
    </source>
</evidence>
<evidence type="ECO:0000259" key="8">
    <source>
        <dbReference type="PROSITE" id="PS50928"/>
    </source>
</evidence>
<dbReference type="InterPro" id="IPR000515">
    <property type="entry name" value="MetI-like"/>
</dbReference>
<feature type="transmembrane region" description="Helical" evidence="7">
    <location>
        <begin position="270"/>
        <end position="290"/>
    </location>
</feature>
<feature type="transmembrane region" description="Helical" evidence="7">
    <location>
        <begin position="15"/>
        <end position="40"/>
    </location>
</feature>
<keyword evidence="5 7" id="KW-1133">Transmembrane helix</keyword>
<evidence type="ECO:0000313" key="9">
    <source>
        <dbReference type="EMBL" id="MBU3876436.1"/>
    </source>
</evidence>
<dbReference type="PANTHER" id="PTHR43227">
    <property type="entry name" value="BLL4140 PROTEIN"/>
    <property type="match status" value="1"/>
</dbReference>
<feature type="transmembrane region" description="Helical" evidence="7">
    <location>
        <begin position="202"/>
        <end position="220"/>
    </location>
</feature>
<evidence type="ECO:0000256" key="1">
    <source>
        <dbReference type="ARBA" id="ARBA00004651"/>
    </source>
</evidence>
<keyword evidence="6 7" id="KW-0472">Membrane</keyword>
<reference evidence="9 10" key="1">
    <citation type="submission" date="2021-06" db="EMBL/GenBank/DDBJ databases">
        <title>Faecalicatena sp. nov. isolated from porcine feces.</title>
        <authorList>
            <person name="Oh B.S."/>
            <person name="Lee J.H."/>
        </authorList>
    </citation>
    <scope>NUCLEOTIDE SEQUENCE [LARGE SCALE GENOMIC DNA]</scope>
    <source>
        <strain evidence="9 10">AGMB00832</strain>
    </source>
</reference>
<dbReference type="PANTHER" id="PTHR43227:SF11">
    <property type="entry name" value="BLL4140 PROTEIN"/>
    <property type="match status" value="1"/>
</dbReference>
<feature type="domain" description="ABC transmembrane type-1" evidence="8">
    <location>
        <begin position="73"/>
        <end position="286"/>
    </location>
</feature>
<dbReference type="EMBL" id="JABACJ020000010">
    <property type="protein sequence ID" value="MBU3876436.1"/>
    <property type="molecule type" value="Genomic_DNA"/>
</dbReference>
<dbReference type="RefSeq" id="WP_216241797.1">
    <property type="nucleotide sequence ID" value="NZ_JABACJ020000010.1"/>
</dbReference>
<organism evidence="9 10">
    <name type="scientific">Faecalicatena faecalis</name>
    <dbReference type="NCBI Taxonomy" id="2726362"/>
    <lineage>
        <taxon>Bacteria</taxon>
        <taxon>Bacillati</taxon>
        <taxon>Bacillota</taxon>
        <taxon>Clostridia</taxon>
        <taxon>Lachnospirales</taxon>
        <taxon>Lachnospiraceae</taxon>
        <taxon>Faecalicatena</taxon>
    </lineage>
</organism>
<evidence type="ECO:0000256" key="4">
    <source>
        <dbReference type="ARBA" id="ARBA00022692"/>
    </source>
</evidence>
<comment type="subcellular location">
    <subcellularLocation>
        <location evidence="1 7">Cell membrane</location>
        <topology evidence="1 7">Multi-pass membrane protein</topology>
    </subcellularLocation>
</comment>
<accession>A0ABS6D4M6</accession>
<gene>
    <name evidence="9" type="ORF">HGO97_011505</name>
</gene>
<feature type="transmembrane region" description="Helical" evidence="7">
    <location>
        <begin position="114"/>
        <end position="139"/>
    </location>
</feature>
<keyword evidence="4 7" id="KW-0812">Transmembrane</keyword>
<keyword evidence="10" id="KW-1185">Reference proteome</keyword>
<evidence type="ECO:0000256" key="5">
    <source>
        <dbReference type="ARBA" id="ARBA00022989"/>
    </source>
</evidence>
<dbReference type="CDD" id="cd06261">
    <property type="entry name" value="TM_PBP2"/>
    <property type="match status" value="1"/>
</dbReference>
<evidence type="ECO:0000256" key="2">
    <source>
        <dbReference type="ARBA" id="ARBA00022448"/>
    </source>
</evidence>
<sequence>MKNTKKKNKSGSRGFILFLLGPFCVLHLIFTIFPAVYSFVLSFFKYRGYGEAKFIGLENYKNLLGMSSTWRQMGNTMIYYFSHLIPCLIIGFILAYAVYNMLGKRSQRFYKPIFYLPQLCATVAASMVFGVIFGTNIGVINQLLGTKIPFLTNLNYIKIPVIVLIIWRTMGWYFLILLSGMSTVSTDLLEAAKLDGANRIKQIRYVVLPVMKPIISFLIITETMSSIKIYTEPALVTNNVTATSMPIAAAPFVNVIVSNLDGGQFGMASAAGWILFGVILIFTLIYMAVFNEKGGI</sequence>
<dbReference type="Proteomes" id="UP000723714">
    <property type="component" value="Unassembled WGS sequence"/>
</dbReference>
<evidence type="ECO:0000313" key="10">
    <source>
        <dbReference type="Proteomes" id="UP000723714"/>
    </source>
</evidence>
<dbReference type="InterPro" id="IPR050809">
    <property type="entry name" value="UgpAE/MalFG_permease"/>
</dbReference>
<feature type="transmembrane region" description="Helical" evidence="7">
    <location>
        <begin position="77"/>
        <end position="102"/>
    </location>
</feature>
<feature type="transmembrane region" description="Helical" evidence="7">
    <location>
        <begin position="159"/>
        <end position="181"/>
    </location>
</feature>
<dbReference type="Pfam" id="PF00528">
    <property type="entry name" value="BPD_transp_1"/>
    <property type="match status" value="1"/>
</dbReference>
<protein>
    <submittedName>
        <fullName evidence="9">Sugar ABC transporter permease</fullName>
    </submittedName>
</protein>
<evidence type="ECO:0000256" key="3">
    <source>
        <dbReference type="ARBA" id="ARBA00022475"/>
    </source>
</evidence>
<comment type="similarity">
    <text evidence="7">Belongs to the binding-protein-dependent transport system permease family.</text>
</comment>
<proteinExistence type="inferred from homology"/>
<comment type="caution">
    <text evidence="9">The sequence shown here is derived from an EMBL/GenBank/DDBJ whole genome shotgun (WGS) entry which is preliminary data.</text>
</comment>
<dbReference type="PROSITE" id="PS50928">
    <property type="entry name" value="ABC_TM1"/>
    <property type="match status" value="1"/>
</dbReference>
<evidence type="ECO:0000256" key="7">
    <source>
        <dbReference type="RuleBase" id="RU363032"/>
    </source>
</evidence>
<keyword evidence="3" id="KW-1003">Cell membrane</keyword>
<keyword evidence="2 7" id="KW-0813">Transport</keyword>
<name>A0ABS6D4M6_9FIRM</name>